<reference evidence="1 2" key="1">
    <citation type="submission" date="2024-02" db="EMBL/GenBank/DDBJ databases">
        <authorList>
            <person name="Daric V."/>
            <person name="Darras S."/>
        </authorList>
    </citation>
    <scope>NUCLEOTIDE SEQUENCE [LARGE SCALE GENOMIC DNA]</scope>
</reference>
<dbReference type="Proteomes" id="UP001642483">
    <property type="component" value="Unassembled WGS sequence"/>
</dbReference>
<accession>A0ABP0GAB9</accession>
<dbReference type="EMBL" id="CAWYQH010000106">
    <property type="protein sequence ID" value="CAK8687796.1"/>
    <property type="molecule type" value="Genomic_DNA"/>
</dbReference>
<keyword evidence="2" id="KW-1185">Reference proteome</keyword>
<sequence>MLDMTGWIETRTFQQTHSVASRLNPGIGQSVGVHQQVVNDVYEWEKYDKFAASCPHFFLWMMLLKCIGYEGNSMTSQSCHDCDLNKELVSLSECANKWSTAYMSGRNVRKETQPQSGRQLIVVSSEKQAKVLTLPSQVCIHSLTLPPDNGCLMKSNVDISSHGARLACFSSSGNVLCPLVGYDL</sequence>
<evidence type="ECO:0000313" key="1">
    <source>
        <dbReference type="EMBL" id="CAK8687796.1"/>
    </source>
</evidence>
<evidence type="ECO:0000313" key="2">
    <source>
        <dbReference type="Proteomes" id="UP001642483"/>
    </source>
</evidence>
<name>A0ABP0GAB9_CLALP</name>
<comment type="caution">
    <text evidence="1">The sequence shown here is derived from an EMBL/GenBank/DDBJ whole genome shotgun (WGS) entry which is preliminary data.</text>
</comment>
<proteinExistence type="predicted"/>
<protein>
    <submittedName>
        <fullName evidence="1">Uncharacterized protein</fullName>
    </submittedName>
</protein>
<gene>
    <name evidence="1" type="ORF">CVLEPA_LOCUS19857</name>
</gene>
<organism evidence="1 2">
    <name type="scientific">Clavelina lepadiformis</name>
    <name type="common">Light-bulb sea squirt</name>
    <name type="synonym">Ascidia lepadiformis</name>
    <dbReference type="NCBI Taxonomy" id="159417"/>
    <lineage>
        <taxon>Eukaryota</taxon>
        <taxon>Metazoa</taxon>
        <taxon>Chordata</taxon>
        <taxon>Tunicata</taxon>
        <taxon>Ascidiacea</taxon>
        <taxon>Aplousobranchia</taxon>
        <taxon>Clavelinidae</taxon>
        <taxon>Clavelina</taxon>
    </lineage>
</organism>